<reference evidence="2" key="1">
    <citation type="submission" date="2014-09" db="EMBL/GenBank/DDBJ databases">
        <authorList>
            <person name="Sharma Rahul"/>
            <person name="Thines Marco"/>
        </authorList>
    </citation>
    <scope>NUCLEOTIDE SEQUENCE [LARGE SCALE GENOMIC DNA]</scope>
</reference>
<name>A0A0P1ATD6_PLAHL</name>
<evidence type="ECO:0000313" key="1">
    <source>
        <dbReference type="EMBL" id="CEG45122.1"/>
    </source>
</evidence>
<keyword evidence="2" id="KW-1185">Reference proteome</keyword>
<dbReference type="Proteomes" id="UP000054928">
    <property type="component" value="Unassembled WGS sequence"/>
</dbReference>
<dbReference type="AlphaFoldDB" id="A0A0P1ATD6"/>
<proteinExistence type="predicted"/>
<evidence type="ECO:0000313" key="2">
    <source>
        <dbReference type="Proteomes" id="UP000054928"/>
    </source>
</evidence>
<dbReference type="EMBL" id="CCYD01001551">
    <property type="protein sequence ID" value="CEG45122.1"/>
    <property type="molecule type" value="Genomic_DNA"/>
</dbReference>
<protein>
    <submittedName>
        <fullName evidence="1">Uncharacterized protein</fullName>
    </submittedName>
</protein>
<organism evidence="1 2">
    <name type="scientific">Plasmopara halstedii</name>
    <name type="common">Downy mildew of sunflower</name>
    <dbReference type="NCBI Taxonomy" id="4781"/>
    <lineage>
        <taxon>Eukaryota</taxon>
        <taxon>Sar</taxon>
        <taxon>Stramenopiles</taxon>
        <taxon>Oomycota</taxon>
        <taxon>Peronosporomycetes</taxon>
        <taxon>Peronosporales</taxon>
        <taxon>Peronosporaceae</taxon>
        <taxon>Plasmopara</taxon>
    </lineage>
</organism>
<dbReference type="GeneID" id="36396498"/>
<dbReference type="RefSeq" id="XP_024581491.1">
    <property type="nucleotide sequence ID" value="XM_024715832.1"/>
</dbReference>
<sequence>MASVKPYRSVMKVVTGHTNLLGKYIAKNIPIRIFEYACLYISRSSFGYRGFSHRAAKKEHDT</sequence>
<accession>A0A0P1ATD6</accession>